<dbReference type="Proteomes" id="UP001652621">
    <property type="component" value="Unplaced"/>
</dbReference>
<feature type="compositionally biased region" description="Polar residues" evidence="1">
    <location>
        <begin position="71"/>
        <end position="82"/>
    </location>
</feature>
<feature type="region of interest" description="Disordered" evidence="1">
    <location>
        <begin position="50"/>
        <end position="129"/>
    </location>
</feature>
<protein>
    <submittedName>
        <fullName evidence="3">Uncharacterized protein LOC131803427</fullName>
    </submittedName>
    <submittedName>
        <fullName evidence="4">Uncharacterized protein LOC131805987</fullName>
    </submittedName>
    <submittedName>
        <fullName evidence="5">Uncharacterized protein LOC131806515</fullName>
    </submittedName>
</protein>
<dbReference type="PANTHER" id="PTHR47331:SF5">
    <property type="entry name" value="RIBONUCLEASE H"/>
    <property type="match status" value="1"/>
</dbReference>
<sequence length="406" mass="44644">MSVKIYSEEELLNVDDGFDYNEPRPTDPQAGMSSAAVEAALVEPIAAVKISERGSESDKADSSAALAEPMQTESESIATDSSAAPVLDSPPKNDTLQTESGSSGPSAAPVATPHLEESEKNLRSETHKVSSAASHKCRLCDRMHPLDRCSDFRVMNVDMRRRIVLKYNDCIRCLSKSHQARDCRSKRKCAVCNEEHHTLLHEDTKTVVKPTNNRQRRPRTEYRYRSRNSPYSRPSDNAPPSQIGLVGLLSLQTGICLSPTLIVKIMSSDRPTIVRAVLDPCSRQSQICSSLVHNLRLPTSRIEGSQICRLTVSSIYDRSQSISIVAVVTNLDHALTPTAVIPERIRDSFLGLPLADPDFNRPGRVALVLGPEVYARVVTHRVQATPGLPIAHYTIFGWVLSGICNI</sequence>
<feature type="region of interest" description="Disordered" evidence="1">
    <location>
        <begin position="16"/>
        <end position="36"/>
    </location>
</feature>
<evidence type="ECO:0000313" key="3">
    <source>
        <dbReference type="RefSeq" id="XP_058980704.1"/>
    </source>
</evidence>
<feature type="compositionally biased region" description="Basic and acidic residues" evidence="1">
    <location>
        <begin position="50"/>
        <end position="61"/>
    </location>
</feature>
<dbReference type="RefSeq" id="XP_058980704.1">
    <property type="nucleotide sequence ID" value="XM_059124721.1"/>
</dbReference>
<gene>
    <name evidence="3" type="primary">LOC131803427</name>
    <name evidence="4" type="synonym">LOC131805987</name>
    <name evidence="5" type="synonym">LOC131806515</name>
</gene>
<organism evidence="2 3">
    <name type="scientific">Musca domestica</name>
    <name type="common">House fly</name>
    <dbReference type="NCBI Taxonomy" id="7370"/>
    <lineage>
        <taxon>Eukaryota</taxon>
        <taxon>Metazoa</taxon>
        <taxon>Ecdysozoa</taxon>
        <taxon>Arthropoda</taxon>
        <taxon>Hexapoda</taxon>
        <taxon>Insecta</taxon>
        <taxon>Pterygota</taxon>
        <taxon>Neoptera</taxon>
        <taxon>Endopterygota</taxon>
        <taxon>Diptera</taxon>
        <taxon>Brachycera</taxon>
        <taxon>Muscomorpha</taxon>
        <taxon>Muscoidea</taxon>
        <taxon>Muscidae</taxon>
        <taxon>Musca</taxon>
    </lineage>
</organism>
<name>A0ABM3V4J0_MUSDO</name>
<reference evidence="3 4" key="1">
    <citation type="submission" date="2025-05" db="UniProtKB">
        <authorList>
            <consortium name="RefSeq"/>
        </authorList>
    </citation>
    <scope>IDENTIFICATION</scope>
    <source>
        <strain evidence="3 4">Aabys</strain>
        <tissue evidence="3 4">Whole body</tissue>
    </source>
</reference>
<feature type="region of interest" description="Disordered" evidence="1">
    <location>
        <begin position="204"/>
        <end position="239"/>
    </location>
</feature>
<proteinExistence type="predicted"/>
<keyword evidence="2" id="KW-1185">Reference proteome</keyword>
<dbReference type="GeneID" id="131803427"/>
<dbReference type="RefSeq" id="XP_058986634.1">
    <property type="nucleotide sequence ID" value="XM_059130651.1"/>
</dbReference>
<evidence type="ECO:0000313" key="5">
    <source>
        <dbReference type="RefSeq" id="XP_058986634.1"/>
    </source>
</evidence>
<evidence type="ECO:0000313" key="2">
    <source>
        <dbReference type="Proteomes" id="UP001652621"/>
    </source>
</evidence>
<dbReference type="RefSeq" id="XP_058985810.1">
    <property type="nucleotide sequence ID" value="XM_059129827.1"/>
</dbReference>
<accession>A0ABM3V4J0</accession>
<dbReference type="PANTHER" id="PTHR47331">
    <property type="entry name" value="PHD-TYPE DOMAIN-CONTAINING PROTEIN"/>
    <property type="match status" value="1"/>
</dbReference>
<feature type="compositionally biased region" description="Basic and acidic residues" evidence="1">
    <location>
        <begin position="114"/>
        <end position="128"/>
    </location>
</feature>
<evidence type="ECO:0000256" key="1">
    <source>
        <dbReference type="SAM" id="MobiDB-lite"/>
    </source>
</evidence>
<feature type="compositionally biased region" description="Low complexity" evidence="1">
    <location>
        <begin position="100"/>
        <end position="109"/>
    </location>
</feature>
<evidence type="ECO:0000313" key="4">
    <source>
        <dbReference type="RefSeq" id="XP_058985810.1"/>
    </source>
</evidence>